<comment type="similarity">
    <text evidence="3">Belongs to the bacterial flagellin family.</text>
</comment>
<comment type="subcellular location">
    <subcellularLocation>
        <location evidence="1">Bacterial flagellum</location>
    </subcellularLocation>
    <subcellularLocation>
        <location evidence="2">Secreted</location>
    </subcellularLocation>
</comment>
<protein>
    <submittedName>
        <fullName evidence="6">Flagellin-like hook-associated protein FlgL</fullName>
    </submittedName>
</protein>
<keyword evidence="6" id="KW-0282">Flagellum</keyword>
<dbReference type="RefSeq" id="WP_115935842.1">
    <property type="nucleotide sequence ID" value="NZ_QRDW01000002.1"/>
</dbReference>
<keyword evidence="6" id="KW-0969">Cilium</keyword>
<comment type="caution">
    <text evidence="6">The sequence shown here is derived from an EMBL/GenBank/DDBJ whole genome shotgun (WGS) entry which is preliminary data.</text>
</comment>
<feature type="domain" description="Flagellin N-terminal" evidence="5">
    <location>
        <begin position="12"/>
        <end position="139"/>
    </location>
</feature>
<accession>A0A3D9HS26</accession>
<evidence type="ECO:0000259" key="5">
    <source>
        <dbReference type="Pfam" id="PF00669"/>
    </source>
</evidence>
<dbReference type="OrthoDB" id="9808068at2"/>
<evidence type="ECO:0000313" key="6">
    <source>
        <dbReference type="EMBL" id="RED52294.1"/>
    </source>
</evidence>
<keyword evidence="6" id="KW-0966">Cell projection</keyword>
<dbReference type="InterPro" id="IPR001492">
    <property type="entry name" value="Flagellin"/>
</dbReference>
<dbReference type="InterPro" id="IPR001029">
    <property type="entry name" value="Flagellin_N"/>
</dbReference>
<keyword evidence="4" id="KW-0975">Bacterial flagellum</keyword>
<sequence>MSDISKSAGINASLQAVNRITKIAGKAQEALSSGRKVNKITDDPRAFQIAKALTDRALDLGQKKQSVDQGISALNVANIGVEAIDSFTKQLKGLAEAARSASPDEQRALTEQFNEIGKQIANLAEDASYNGVNLLAGNNRLDISFDNRTASQLQVNGLNLDGTAVDTQNGLFSVAAFQSDGSFNASAFGLTGGSFTAAASDPNAINNVVAALDQGISRLRGQAATLGSNVALLQERLNFTEEQVNNLTTGADKLTLADLNEEAANTVAAQTGQALGINSISIAGQQSRAILQILGNG</sequence>
<dbReference type="GO" id="GO:0005576">
    <property type="term" value="C:extracellular region"/>
    <property type="evidence" value="ECO:0007669"/>
    <property type="project" value="UniProtKB-SubCell"/>
</dbReference>
<reference evidence="6 7" key="1">
    <citation type="submission" date="2018-07" db="EMBL/GenBank/DDBJ databases">
        <title>Genomic Encyclopedia of Type Strains, Phase III (KMG-III): the genomes of soil and plant-associated and newly described type strains.</title>
        <authorList>
            <person name="Whitman W."/>
        </authorList>
    </citation>
    <scope>NUCLEOTIDE SEQUENCE [LARGE SCALE GENOMIC DNA]</scope>
    <source>
        <strain evidence="6 7">CECT 8488</strain>
    </source>
</reference>
<dbReference type="Proteomes" id="UP000256845">
    <property type="component" value="Unassembled WGS sequence"/>
</dbReference>
<evidence type="ECO:0000256" key="1">
    <source>
        <dbReference type="ARBA" id="ARBA00004365"/>
    </source>
</evidence>
<evidence type="ECO:0000256" key="2">
    <source>
        <dbReference type="ARBA" id="ARBA00004613"/>
    </source>
</evidence>
<keyword evidence="7" id="KW-1185">Reference proteome</keyword>
<dbReference type="Pfam" id="PF00669">
    <property type="entry name" value="Flagellin_N"/>
    <property type="match status" value="1"/>
</dbReference>
<name>A0A3D9HS26_9PROT</name>
<gene>
    <name evidence="6" type="ORF">DFP90_102314</name>
</gene>
<dbReference type="AlphaFoldDB" id="A0A3D9HS26"/>
<dbReference type="EMBL" id="QRDW01000002">
    <property type="protein sequence ID" value="RED52294.1"/>
    <property type="molecule type" value="Genomic_DNA"/>
</dbReference>
<dbReference type="GO" id="GO:0005198">
    <property type="term" value="F:structural molecule activity"/>
    <property type="evidence" value="ECO:0007669"/>
    <property type="project" value="InterPro"/>
</dbReference>
<dbReference type="GO" id="GO:0009288">
    <property type="term" value="C:bacterial-type flagellum"/>
    <property type="evidence" value="ECO:0007669"/>
    <property type="project" value="UniProtKB-SubCell"/>
</dbReference>
<dbReference type="SUPFAM" id="SSF64518">
    <property type="entry name" value="Phase 1 flagellin"/>
    <property type="match status" value="1"/>
</dbReference>
<evidence type="ECO:0000313" key="7">
    <source>
        <dbReference type="Proteomes" id="UP000256845"/>
    </source>
</evidence>
<dbReference type="Gene3D" id="1.20.1330.10">
    <property type="entry name" value="f41 fragment of flagellin, N-terminal domain"/>
    <property type="match status" value="1"/>
</dbReference>
<evidence type="ECO:0000256" key="4">
    <source>
        <dbReference type="ARBA" id="ARBA00023143"/>
    </source>
</evidence>
<evidence type="ECO:0000256" key="3">
    <source>
        <dbReference type="ARBA" id="ARBA00005709"/>
    </source>
</evidence>
<proteinExistence type="inferred from homology"/>
<dbReference type="PANTHER" id="PTHR42792">
    <property type="entry name" value="FLAGELLIN"/>
    <property type="match status" value="1"/>
</dbReference>
<organism evidence="6 7">
    <name type="scientific">Aestuariispira insulae</name>
    <dbReference type="NCBI Taxonomy" id="1461337"/>
    <lineage>
        <taxon>Bacteria</taxon>
        <taxon>Pseudomonadati</taxon>
        <taxon>Pseudomonadota</taxon>
        <taxon>Alphaproteobacteria</taxon>
        <taxon>Rhodospirillales</taxon>
        <taxon>Kiloniellaceae</taxon>
        <taxon>Aestuariispira</taxon>
    </lineage>
</organism>
<dbReference type="PANTHER" id="PTHR42792:SF2">
    <property type="entry name" value="FLAGELLIN"/>
    <property type="match status" value="1"/>
</dbReference>